<sequence length="144" mass="15922">MIAYLDKLKGLADNLLDVASSVPNKDLILHTLNGLPSSYSAFKTIIHTRGTTLTIEELWTLLLSEEVNQLRESQKISPMAIAATTTPSSHTNHLCGREGRSDCGRCSGGLFGCRHSCHLLRVLLLCQDEWFAKFVLAPIILQYP</sequence>
<evidence type="ECO:0000313" key="1">
    <source>
        <dbReference type="EMBL" id="KAJ0984150.1"/>
    </source>
</evidence>
<gene>
    <name evidence="1" type="ORF">J5N97_002506</name>
</gene>
<evidence type="ECO:0000313" key="2">
    <source>
        <dbReference type="Proteomes" id="UP001085076"/>
    </source>
</evidence>
<dbReference type="PANTHER" id="PTHR47481:SF28">
    <property type="entry name" value="RETROTRANSPOSON COPIA-LIKE N-TERMINAL DOMAIN-CONTAINING PROTEIN"/>
    <property type="match status" value="1"/>
</dbReference>
<evidence type="ECO:0008006" key="3">
    <source>
        <dbReference type="Google" id="ProtNLM"/>
    </source>
</evidence>
<name>A0A9D5HP97_9LILI</name>
<reference evidence="1" key="1">
    <citation type="submission" date="2021-03" db="EMBL/GenBank/DDBJ databases">
        <authorList>
            <person name="Li Z."/>
            <person name="Yang C."/>
        </authorList>
    </citation>
    <scope>NUCLEOTIDE SEQUENCE</scope>
    <source>
        <strain evidence="1">Dzin_1.0</strain>
        <tissue evidence="1">Leaf</tissue>
    </source>
</reference>
<reference evidence="1" key="2">
    <citation type="journal article" date="2022" name="Hortic Res">
        <title>The genome of Dioscorea zingiberensis sheds light on the biosynthesis, origin and evolution of the medicinally important diosgenin saponins.</title>
        <authorList>
            <person name="Li Y."/>
            <person name="Tan C."/>
            <person name="Li Z."/>
            <person name="Guo J."/>
            <person name="Li S."/>
            <person name="Chen X."/>
            <person name="Wang C."/>
            <person name="Dai X."/>
            <person name="Yang H."/>
            <person name="Song W."/>
            <person name="Hou L."/>
            <person name="Xu J."/>
            <person name="Tong Z."/>
            <person name="Xu A."/>
            <person name="Yuan X."/>
            <person name="Wang W."/>
            <person name="Yang Q."/>
            <person name="Chen L."/>
            <person name="Sun Z."/>
            <person name="Wang K."/>
            <person name="Pan B."/>
            <person name="Chen J."/>
            <person name="Bao Y."/>
            <person name="Liu F."/>
            <person name="Qi X."/>
            <person name="Gang D.R."/>
            <person name="Wen J."/>
            <person name="Li J."/>
        </authorList>
    </citation>
    <scope>NUCLEOTIDE SEQUENCE</scope>
    <source>
        <strain evidence="1">Dzin_1.0</strain>
    </source>
</reference>
<dbReference type="EMBL" id="JAGGNH010000001">
    <property type="protein sequence ID" value="KAJ0984150.1"/>
    <property type="molecule type" value="Genomic_DNA"/>
</dbReference>
<keyword evidence="2" id="KW-1185">Reference proteome</keyword>
<comment type="caution">
    <text evidence="1">The sequence shown here is derived from an EMBL/GenBank/DDBJ whole genome shotgun (WGS) entry which is preliminary data.</text>
</comment>
<dbReference type="PANTHER" id="PTHR47481">
    <property type="match status" value="1"/>
</dbReference>
<protein>
    <recommendedName>
        <fullName evidence="3">Retrovirus-related Pol polyprotein from transposon TNT 1-94</fullName>
    </recommendedName>
</protein>
<dbReference type="OrthoDB" id="1304322at2759"/>
<dbReference type="AlphaFoldDB" id="A0A9D5HP97"/>
<dbReference type="Pfam" id="PF14223">
    <property type="entry name" value="Retrotran_gag_2"/>
    <property type="match status" value="1"/>
</dbReference>
<accession>A0A9D5HP97</accession>
<dbReference type="Proteomes" id="UP001085076">
    <property type="component" value="Miscellaneous, Linkage group lg01"/>
</dbReference>
<proteinExistence type="predicted"/>
<organism evidence="1 2">
    <name type="scientific">Dioscorea zingiberensis</name>
    <dbReference type="NCBI Taxonomy" id="325984"/>
    <lineage>
        <taxon>Eukaryota</taxon>
        <taxon>Viridiplantae</taxon>
        <taxon>Streptophyta</taxon>
        <taxon>Embryophyta</taxon>
        <taxon>Tracheophyta</taxon>
        <taxon>Spermatophyta</taxon>
        <taxon>Magnoliopsida</taxon>
        <taxon>Liliopsida</taxon>
        <taxon>Dioscoreales</taxon>
        <taxon>Dioscoreaceae</taxon>
        <taxon>Dioscorea</taxon>
    </lineage>
</organism>